<comment type="caution">
    <text evidence="2">The sequence shown here is derived from an EMBL/GenBank/DDBJ whole genome shotgun (WGS) entry which is preliminary data.</text>
</comment>
<evidence type="ECO:0000313" key="3">
    <source>
        <dbReference type="Proteomes" id="UP001247620"/>
    </source>
</evidence>
<accession>A0ABU1TEY1</accession>
<evidence type="ECO:0000313" key="2">
    <source>
        <dbReference type="EMBL" id="MDR6943962.1"/>
    </source>
</evidence>
<proteinExistence type="predicted"/>
<dbReference type="InterPro" id="IPR036291">
    <property type="entry name" value="NAD(P)-bd_dom_sf"/>
</dbReference>
<dbReference type="Gene3D" id="3.90.25.10">
    <property type="entry name" value="UDP-galactose 4-epimerase, domain 1"/>
    <property type="match status" value="1"/>
</dbReference>
<dbReference type="Proteomes" id="UP001247620">
    <property type="component" value="Unassembled WGS sequence"/>
</dbReference>
<reference evidence="2 3" key="1">
    <citation type="submission" date="2023-07" db="EMBL/GenBank/DDBJ databases">
        <title>Sorghum-associated microbial communities from plants grown in Nebraska, USA.</title>
        <authorList>
            <person name="Schachtman D."/>
        </authorList>
    </citation>
    <scope>NUCLEOTIDE SEQUENCE [LARGE SCALE GENOMIC DNA]</scope>
    <source>
        <strain evidence="2 3">3262</strain>
    </source>
</reference>
<dbReference type="Pfam" id="PF13460">
    <property type="entry name" value="NAD_binding_10"/>
    <property type="match status" value="1"/>
</dbReference>
<sequence length="324" mass="35413">MGHMGIPWGKFLCNISYKYRFAANKNHIIMKIVITGSLGNIGRSLTERLVKAGHNITVISSSENKKEAIQTIGANAAIGSIMDEAFLAETFKGADVVYTMIPDNLQVSDYTNYITQIAQTYANALTIAGVSQLVNLSSNGAHLKEGAGPISSMFHDEAIFNNIDGLVVKHLRPASFYINYYNSIPLIRNTGMMGSNYPGTTKLLLTHPLDIADAAFEEITGPFSSNKIRFIASDEKTGTEVAHILGNAIGKPDLKWVEFTNEQFIGGLLQSGHLSKHAAEGLAEMGIALGNGRITEEFYKNKPVLSKRKFEEFAIEFAKVYNQA</sequence>
<dbReference type="InterPro" id="IPR051604">
    <property type="entry name" value="Ergot_Alk_Oxidoreductase"/>
</dbReference>
<dbReference type="EMBL" id="JAVDUU010000004">
    <property type="protein sequence ID" value="MDR6943962.1"/>
    <property type="molecule type" value="Genomic_DNA"/>
</dbReference>
<dbReference type="Gene3D" id="3.40.50.720">
    <property type="entry name" value="NAD(P)-binding Rossmann-like Domain"/>
    <property type="match status" value="1"/>
</dbReference>
<name>A0ABU1TEY1_9SPHI</name>
<protein>
    <submittedName>
        <fullName evidence="2">Uncharacterized protein YbjT (DUF2867 family)</fullName>
    </submittedName>
</protein>
<dbReference type="SUPFAM" id="SSF51735">
    <property type="entry name" value="NAD(P)-binding Rossmann-fold domains"/>
    <property type="match status" value="1"/>
</dbReference>
<dbReference type="PANTHER" id="PTHR43162:SF1">
    <property type="entry name" value="PRESTALK A DIFFERENTIATION PROTEIN A"/>
    <property type="match status" value="1"/>
</dbReference>
<feature type="domain" description="NAD(P)-binding" evidence="1">
    <location>
        <begin position="36"/>
        <end position="142"/>
    </location>
</feature>
<evidence type="ECO:0000259" key="1">
    <source>
        <dbReference type="Pfam" id="PF13460"/>
    </source>
</evidence>
<dbReference type="PANTHER" id="PTHR43162">
    <property type="match status" value="1"/>
</dbReference>
<dbReference type="InterPro" id="IPR016040">
    <property type="entry name" value="NAD(P)-bd_dom"/>
</dbReference>
<organism evidence="2 3">
    <name type="scientific">Mucilaginibacter pocheonensis</name>
    <dbReference type="NCBI Taxonomy" id="398050"/>
    <lineage>
        <taxon>Bacteria</taxon>
        <taxon>Pseudomonadati</taxon>
        <taxon>Bacteroidota</taxon>
        <taxon>Sphingobacteriia</taxon>
        <taxon>Sphingobacteriales</taxon>
        <taxon>Sphingobacteriaceae</taxon>
        <taxon>Mucilaginibacter</taxon>
    </lineage>
</organism>
<keyword evidence="3" id="KW-1185">Reference proteome</keyword>
<gene>
    <name evidence="2" type="ORF">J2W55_003822</name>
</gene>